<comment type="similarity">
    <text evidence="1">Belongs to the LysR transcriptional regulatory family.</text>
</comment>
<dbReference type="PANTHER" id="PTHR30579">
    <property type="entry name" value="TRANSCRIPTIONAL REGULATOR"/>
    <property type="match status" value="1"/>
</dbReference>
<dbReference type="InterPro" id="IPR000847">
    <property type="entry name" value="LysR_HTH_N"/>
</dbReference>
<comment type="caution">
    <text evidence="7">The sequence shown here is derived from an EMBL/GenBank/DDBJ whole genome shotgun (WGS) entry which is preliminary data.</text>
</comment>
<keyword evidence="3" id="KW-0238">DNA-binding</keyword>
<keyword evidence="5" id="KW-0812">Transmembrane</keyword>
<proteinExistence type="inferred from homology"/>
<dbReference type="Pfam" id="PF00126">
    <property type="entry name" value="HTH_1"/>
    <property type="match status" value="1"/>
</dbReference>
<dbReference type="InterPro" id="IPR036388">
    <property type="entry name" value="WH-like_DNA-bd_sf"/>
</dbReference>
<dbReference type="FunFam" id="1.10.10.10:FF:000001">
    <property type="entry name" value="LysR family transcriptional regulator"/>
    <property type="match status" value="1"/>
</dbReference>
<evidence type="ECO:0000256" key="2">
    <source>
        <dbReference type="ARBA" id="ARBA00023015"/>
    </source>
</evidence>
<dbReference type="PANTHER" id="PTHR30579:SF7">
    <property type="entry name" value="HTH-TYPE TRANSCRIPTIONAL REGULATOR LRHA-RELATED"/>
    <property type="match status" value="1"/>
</dbReference>
<sequence>MPQLIEPELLRSFIAIAEAGSFTEAALRVHRTQSAVSMQMKRLEDLVGRRLFEKAGRGVSLSRDGERLLTHARRVLRAHHEALAAFDRDALDGRVTLAAPDDYASTFLPGILARFSASHPRVEVEMVCESSERLVRKVGAGEIDLALVTEGCGETNGTVVHREQLVWAASATHDVHERDPLPLALFHPGCSFRKAALDRLAATGRTSRIAYTSLSIAGLHAALASGLAVAVLARSSLRQGMRVLDERHGLPALPDFGIVMIRRPGAPSALLDALETHIKESFRIPPPIAA</sequence>
<keyword evidence="5" id="KW-0472">Membrane</keyword>
<evidence type="ECO:0000313" key="8">
    <source>
        <dbReference type="Proteomes" id="UP001301140"/>
    </source>
</evidence>
<dbReference type="AlphaFoldDB" id="A0AAP3V156"/>
<dbReference type="InterPro" id="IPR050176">
    <property type="entry name" value="LTTR"/>
</dbReference>
<dbReference type="EMBL" id="JARGEQ010000047">
    <property type="protein sequence ID" value="MDF1585890.1"/>
    <property type="molecule type" value="Genomic_DNA"/>
</dbReference>
<dbReference type="Pfam" id="PF03466">
    <property type="entry name" value="LysR_substrate"/>
    <property type="match status" value="1"/>
</dbReference>
<feature type="transmembrane region" description="Helical" evidence="5">
    <location>
        <begin position="209"/>
        <end position="233"/>
    </location>
</feature>
<name>A0AAP3V156_9PROT</name>
<keyword evidence="2" id="KW-0805">Transcription regulation</keyword>
<dbReference type="PRINTS" id="PR00039">
    <property type="entry name" value="HTHLYSR"/>
</dbReference>
<dbReference type="InterPro" id="IPR005119">
    <property type="entry name" value="LysR_subst-bd"/>
</dbReference>
<dbReference type="Gene3D" id="3.40.190.10">
    <property type="entry name" value="Periplasmic binding protein-like II"/>
    <property type="match status" value="2"/>
</dbReference>
<protein>
    <submittedName>
        <fullName evidence="7">LysR substrate-binding domain-containing protein</fullName>
    </submittedName>
</protein>
<evidence type="ECO:0000256" key="3">
    <source>
        <dbReference type="ARBA" id="ARBA00023125"/>
    </source>
</evidence>
<keyword evidence="5" id="KW-1133">Transmembrane helix</keyword>
<evidence type="ECO:0000256" key="1">
    <source>
        <dbReference type="ARBA" id="ARBA00009437"/>
    </source>
</evidence>
<evidence type="ECO:0000256" key="4">
    <source>
        <dbReference type="ARBA" id="ARBA00023163"/>
    </source>
</evidence>
<feature type="domain" description="HTH lysR-type" evidence="6">
    <location>
        <begin position="5"/>
        <end position="62"/>
    </location>
</feature>
<dbReference type="Gene3D" id="1.10.10.10">
    <property type="entry name" value="Winged helix-like DNA-binding domain superfamily/Winged helix DNA-binding domain"/>
    <property type="match status" value="1"/>
</dbReference>
<gene>
    <name evidence="7" type="ORF">PZ740_05765</name>
</gene>
<dbReference type="InterPro" id="IPR036390">
    <property type="entry name" value="WH_DNA-bd_sf"/>
</dbReference>
<accession>A0AAP3V156</accession>
<organism evidence="7 8">
    <name type="scientific">Marinimicrococcus flavescens</name>
    <dbReference type="NCBI Taxonomy" id="3031815"/>
    <lineage>
        <taxon>Bacteria</taxon>
        <taxon>Pseudomonadati</taxon>
        <taxon>Pseudomonadota</taxon>
        <taxon>Alphaproteobacteria</taxon>
        <taxon>Geminicoccales</taxon>
        <taxon>Geminicoccaceae</taxon>
        <taxon>Marinimicrococcus</taxon>
    </lineage>
</organism>
<dbReference type="SUPFAM" id="SSF46785">
    <property type="entry name" value="Winged helix' DNA-binding domain"/>
    <property type="match status" value="1"/>
</dbReference>
<evidence type="ECO:0000256" key="5">
    <source>
        <dbReference type="SAM" id="Phobius"/>
    </source>
</evidence>
<keyword evidence="4" id="KW-0804">Transcription</keyword>
<dbReference type="GO" id="GO:0003677">
    <property type="term" value="F:DNA binding"/>
    <property type="evidence" value="ECO:0007669"/>
    <property type="project" value="UniProtKB-KW"/>
</dbReference>
<dbReference type="PROSITE" id="PS50931">
    <property type="entry name" value="HTH_LYSR"/>
    <property type="match status" value="1"/>
</dbReference>
<dbReference type="GO" id="GO:0003700">
    <property type="term" value="F:DNA-binding transcription factor activity"/>
    <property type="evidence" value="ECO:0007669"/>
    <property type="project" value="InterPro"/>
</dbReference>
<reference evidence="7 8" key="1">
    <citation type="submission" date="2023-03" db="EMBL/GenBank/DDBJ databases">
        <title>YIM 152171 draft genome.</title>
        <authorList>
            <person name="Yang Z."/>
        </authorList>
    </citation>
    <scope>NUCLEOTIDE SEQUENCE [LARGE SCALE GENOMIC DNA]</scope>
    <source>
        <strain evidence="7 8">YIM 152171</strain>
    </source>
</reference>
<dbReference type="RefSeq" id="WP_327788311.1">
    <property type="nucleotide sequence ID" value="NZ_JARGEQ010000047.1"/>
</dbReference>
<evidence type="ECO:0000313" key="7">
    <source>
        <dbReference type="EMBL" id="MDF1585890.1"/>
    </source>
</evidence>
<dbReference type="SUPFAM" id="SSF53850">
    <property type="entry name" value="Periplasmic binding protein-like II"/>
    <property type="match status" value="1"/>
</dbReference>
<keyword evidence="8" id="KW-1185">Reference proteome</keyword>
<evidence type="ECO:0000259" key="6">
    <source>
        <dbReference type="PROSITE" id="PS50931"/>
    </source>
</evidence>
<dbReference type="Proteomes" id="UP001301140">
    <property type="component" value="Unassembled WGS sequence"/>
</dbReference>